<evidence type="ECO:0000313" key="9">
    <source>
        <dbReference type="Proteomes" id="UP001278500"/>
    </source>
</evidence>
<dbReference type="PANTHER" id="PTHR21382">
    <property type="entry name" value="NADH-UBIQUINONE OXIDOREDUCTASE SUBUNIT"/>
    <property type="match status" value="1"/>
</dbReference>
<dbReference type="RefSeq" id="XP_062683415.1">
    <property type="nucleotide sequence ID" value="XM_062821395.1"/>
</dbReference>
<comment type="subcellular location">
    <subcellularLocation>
        <location evidence="1">Mitochondrion inner membrane</location>
        <topology evidence="1">Multi-pass membrane protein</topology>
    </subcellularLocation>
</comment>
<protein>
    <submittedName>
        <fullName evidence="8">NADH:ubiquinone reductase</fullName>
    </submittedName>
</protein>
<reference evidence="8" key="2">
    <citation type="submission" date="2023-06" db="EMBL/GenBank/DDBJ databases">
        <authorList>
            <consortium name="Lawrence Berkeley National Laboratory"/>
            <person name="Haridas S."/>
            <person name="Hensen N."/>
            <person name="Bonometti L."/>
            <person name="Westerberg I."/>
            <person name="Brannstrom I.O."/>
            <person name="Guillou S."/>
            <person name="Cros-Aarteil S."/>
            <person name="Calhoun S."/>
            <person name="Kuo A."/>
            <person name="Mondo S."/>
            <person name="Pangilinan J."/>
            <person name="Riley R."/>
            <person name="Labutti K."/>
            <person name="Andreopoulos B."/>
            <person name="Lipzen A."/>
            <person name="Chen C."/>
            <person name="Yanf M."/>
            <person name="Daum C."/>
            <person name="Ng V."/>
            <person name="Clum A."/>
            <person name="Steindorff A."/>
            <person name="Ohm R."/>
            <person name="Martin F."/>
            <person name="Silar P."/>
            <person name="Natvig D."/>
            <person name="Lalanne C."/>
            <person name="Gautier V."/>
            <person name="Ament-Velasquez S.L."/>
            <person name="Kruys A."/>
            <person name="Hutchinson M.I."/>
            <person name="Powell A.J."/>
            <person name="Barry K."/>
            <person name="Miller A.N."/>
            <person name="Grigoriev I.V."/>
            <person name="Debuchy R."/>
            <person name="Gladieux P."/>
            <person name="Thoren M.H."/>
            <person name="Johannesson H."/>
        </authorList>
    </citation>
    <scope>NUCLEOTIDE SEQUENCE</scope>
    <source>
        <strain evidence="8">CBS 560.94</strain>
    </source>
</reference>
<reference evidence="8" key="1">
    <citation type="journal article" date="2023" name="Mol. Phylogenet. Evol.">
        <title>Genome-scale phylogeny and comparative genomics of the fungal order Sordariales.</title>
        <authorList>
            <person name="Hensen N."/>
            <person name="Bonometti L."/>
            <person name="Westerberg I."/>
            <person name="Brannstrom I.O."/>
            <person name="Guillou S."/>
            <person name="Cros-Aarteil S."/>
            <person name="Calhoun S."/>
            <person name="Haridas S."/>
            <person name="Kuo A."/>
            <person name="Mondo S."/>
            <person name="Pangilinan J."/>
            <person name="Riley R."/>
            <person name="LaButti K."/>
            <person name="Andreopoulos B."/>
            <person name="Lipzen A."/>
            <person name="Chen C."/>
            <person name="Yan M."/>
            <person name="Daum C."/>
            <person name="Ng V."/>
            <person name="Clum A."/>
            <person name="Steindorff A."/>
            <person name="Ohm R.A."/>
            <person name="Martin F."/>
            <person name="Silar P."/>
            <person name="Natvig D.O."/>
            <person name="Lalanne C."/>
            <person name="Gautier V."/>
            <person name="Ament-Velasquez S.L."/>
            <person name="Kruys A."/>
            <person name="Hutchinson M.I."/>
            <person name="Powell A.J."/>
            <person name="Barry K."/>
            <person name="Miller A.N."/>
            <person name="Grigoriev I.V."/>
            <person name="Debuchy R."/>
            <person name="Gladieux P."/>
            <person name="Hiltunen Thoren M."/>
            <person name="Johannesson H."/>
        </authorList>
    </citation>
    <scope>NUCLEOTIDE SEQUENCE</scope>
    <source>
        <strain evidence="8">CBS 560.94</strain>
    </source>
</reference>
<sequence length="201" mass="21482">MAPQGDDTIFQPKDAIKSGVSGALFSGGAGLLIASLRTSMKKNNVGSMHVFTHGGGTIISFAFAGGVYRFAQQASANLREKEDAWNHVIGAFLGGSVVGLRSLRFPVILGFGAMAGATVGAFAFTGGKLSGYDKDPNVDEYERKEAMRLNRRRPVEETLAEVGEGRGIYPPGYQERRRQRLLEKYGVEVKPVSADPNVASA</sequence>
<evidence type="ECO:0000256" key="1">
    <source>
        <dbReference type="ARBA" id="ARBA00004448"/>
    </source>
</evidence>
<dbReference type="InterPro" id="IPR039205">
    <property type="entry name" value="NDUFA11"/>
</dbReference>
<dbReference type="GeneID" id="87858549"/>
<organism evidence="8 9">
    <name type="scientific">Neurospora tetraspora</name>
    <dbReference type="NCBI Taxonomy" id="94610"/>
    <lineage>
        <taxon>Eukaryota</taxon>
        <taxon>Fungi</taxon>
        <taxon>Dikarya</taxon>
        <taxon>Ascomycota</taxon>
        <taxon>Pezizomycotina</taxon>
        <taxon>Sordariomycetes</taxon>
        <taxon>Sordariomycetidae</taxon>
        <taxon>Sordariales</taxon>
        <taxon>Sordariaceae</taxon>
        <taxon>Neurospora</taxon>
    </lineage>
</organism>
<accession>A0AAE0JI51</accession>
<gene>
    <name evidence="8" type="ORF">B0H65DRAFT_173024</name>
</gene>
<evidence type="ECO:0000256" key="5">
    <source>
        <dbReference type="ARBA" id="ARBA00023128"/>
    </source>
</evidence>
<keyword evidence="4 7" id="KW-1133">Transmembrane helix</keyword>
<feature type="transmembrane region" description="Helical" evidence="7">
    <location>
        <begin position="103"/>
        <end position="124"/>
    </location>
</feature>
<comment type="caution">
    <text evidence="8">The sequence shown here is derived from an EMBL/GenBank/DDBJ whole genome shotgun (WGS) entry which is preliminary data.</text>
</comment>
<evidence type="ECO:0000256" key="2">
    <source>
        <dbReference type="ARBA" id="ARBA00022692"/>
    </source>
</evidence>
<dbReference type="AlphaFoldDB" id="A0AAE0JI51"/>
<dbReference type="EMBL" id="JAUEPP010000003">
    <property type="protein sequence ID" value="KAK3348333.1"/>
    <property type="molecule type" value="Genomic_DNA"/>
</dbReference>
<dbReference type="GO" id="GO:0006120">
    <property type="term" value="P:mitochondrial electron transport, NADH to ubiquinone"/>
    <property type="evidence" value="ECO:0007669"/>
    <property type="project" value="InterPro"/>
</dbReference>
<evidence type="ECO:0000313" key="8">
    <source>
        <dbReference type="EMBL" id="KAK3348333.1"/>
    </source>
</evidence>
<evidence type="ECO:0000256" key="3">
    <source>
        <dbReference type="ARBA" id="ARBA00022792"/>
    </source>
</evidence>
<name>A0AAE0JI51_9PEZI</name>
<evidence type="ECO:0000256" key="6">
    <source>
        <dbReference type="ARBA" id="ARBA00023136"/>
    </source>
</evidence>
<feature type="transmembrane region" description="Helical" evidence="7">
    <location>
        <begin position="50"/>
        <end position="71"/>
    </location>
</feature>
<dbReference type="GO" id="GO:0005743">
    <property type="term" value="C:mitochondrial inner membrane"/>
    <property type="evidence" value="ECO:0007669"/>
    <property type="project" value="UniProtKB-SubCell"/>
</dbReference>
<keyword evidence="3" id="KW-0999">Mitochondrion inner membrane</keyword>
<keyword evidence="9" id="KW-1185">Reference proteome</keyword>
<dbReference type="GO" id="GO:0045271">
    <property type="term" value="C:respiratory chain complex I"/>
    <property type="evidence" value="ECO:0007669"/>
    <property type="project" value="InterPro"/>
</dbReference>
<keyword evidence="5" id="KW-0496">Mitochondrion</keyword>
<evidence type="ECO:0000256" key="7">
    <source>
        <dbReference type="SAM" id="Phobius"/>
    </source>
</evidence>
<dbReference type="Proteomes" id="UP001278500">
    <property type="component" value="Unassembled WGS sequence"/>
</dbReference>
<evidence type="ECO:0000256" key="4">
    <source>
        <dbReference type="ARBA" id="ARBA00022989"/>
    </source>
</evidence>
<dbReference type="PANTHER" id="PTHR21382:SF1">
    <property type="entry name" value="NADH DEHYDROGENASE [UBIQUINONE] 1 ALPHA SUBCOMPLEX SUBUNIT 11"/>
    <property type="match status" value="1"/>
</dbReference>
<keyword evidence="6 7" id="KW-0472">Membrane</keyword>
<feature type="transmembrane region" description="Helical" evidence="7">
    <location>
        <begin position="20"/>
        <end position="38"/>
    </location>
</feature>
<proteinExistence type="predicted"/>
<keyword evidence="2 7" id="KW-0812">Transmembrane</keyword>